<dbReference type="EMBL" id="QBLH01000004">
    <property type="protein sequence ID" value="TGZ58407.1"/>
    <property type="molecule type" value="Genomic_DNA"/>
</dbReference>
<proteinExistence type="predicted"/>
<evidence type="ECO:0000313" key="1">
    <source>
        <dbReference type="EMBL" id="TGZ58407.1"/>
    </source>
</evidence>
<comment type="caution">
    <text evidence="1">The sequence shown here is derived from an EMBL/GenBank/DDBJ whole genome shotgun (WGS) entry which is preliminary data.</text>
</comment>
<evidence type="ECO:0000313" key="2">
    <source>
        <dbReference type="Proteomes" id="UP000310200"/>
    </source>
</evidence>
<organism evidence="1 2">
    <name type="scientific">Temnothorax longispinosus</name>
    <dbReference type="NCBI Taxonomy" id="300112"/>
    <lineage>
        <taxon>Eukaryota</taxon>
        <taxon>Metazoa</taxon>
        <taxon>Ecdysozoa</taxon>
        <taxon>Arthropoda</taxon>
        <taxon>Hexapoda</taxon>
        <taxon>Insecta</taxon>
        <taxon>Pterygota</taxon>
        <taxon>Neoptera</taxon>
        <taxon>Endopterygota</taxon>
        <taxon>Hymenoptera</taxon>
        <taxon>Apocrita</taxon>
        <taxon>Aculeata</taxon>
        <taxon>Formicoidea</taxon>
        <taxon>Formicidae</taxon>
        <taxon>Myrmicinae</taxon>
        <taxon>Temnothorax</taxon>
    </lineage>
</organism>
<gene>
    <name evidence="1" type="ORF">DBV15_09616</name>
</gene>
<keyword evidence="2" id="KW-1185">Reference proteome</keyword>
<sequence length="99" mass="10907">MRSRLGREHIWPGPRSVFMPATQPQPRDFASAAGCSLLRAYCGFSGLSSFRLSLFRRRDAAGAVRILPWIAINRSAVMAGTYVRDSSAVIRRASPKEAP</sequence>
<dbReference type="Proteomes" id="UP000310200">
    <property type="component" value="Unassembled WGS sequence"/>
</dbReference>
<accession>A0A4S2LDN3</accession>
<protein>
    <submittedName>
        <fullName evidence="1">Uncharacterized protein</fullName>
    </submittedName>
</protein>
<dbReference type="AlphaFoldDB" id="A0A4S2LDN3"/>
<name>A0A4S2LDN3_9HYME</name>
<reference evidence="1 2" key="1">
    <citation type="journal article" date="2019" name="Philos. Trans. R. Soc. Lond., B, Biol. Sci.">
        <title>Ant behaviour and brain gene expression of defending hosts depend on the ecological success of the intruding social parasite.</title>
        <authorList>
            <person name="Kaur R."/>
            <person name="Stoldt M."/>
            <person name="Jongepier E."/>
            <person name="Feldmeyer B."/>
            <person name="Menzel F."/>
            <person name="Bornberg-Bauer E."/>
            <person name="Foitzik S."/>
        </authorList>
    </citation>
    <scope>NUCLEOTIDE SEQUENCE [LARGE SCALE GENOMIC DNA]</scope>
    <source>
        <tissue evidence="1">Whole body</tissue>
    </source>
</reference>